<evidence type="ECO:0000256" key="4">
    <source>
        <dbReference type="ARBA" id="ARBA00023004"/>
    </source>
</evidence>
<keyword evidence="8" id="KW-1185">Reference proteome</keyword>
<evidence type="ECO:0000313" key="8">
    <source>
        <dbReference type="Proteomes" id="UP001582793"/>
    </source>
</evidence>
<keyword evidence="2" id="KW-0004">4Fe-4S</keyword>
<keyword evidence="5" id="KW-0411">Iron-sulfur</keyword>
<dbReference type="Gene3D" id="3.40.50.11270">
    <property type="match status" value="1"/>
</dbReference>
<dbReference type="Proteomes" id="UP001582793">
    <property type="component" value="Unassembled WGS sequence"/>
</dbReference>
<feature type="compositionally biased region" description="Low complexity" evidence="6">
    <location>
        <begin position="449"/>
        <end position="459"/>
    </location>
</feature>
<name>A0ABV5CW82_9ACTN</name>
<protein>
    <recommendedName>
        <fullName evidence="9">4-hydroxy-3-methylbut-2-enyl diphosphate reductase</fullName>
    </recommendedName>
</protein>
<comment type="caution">
    <text evidence="7">The sequence shown here is derived from an EMBL/GenBank/DDBJ whole genome shotgun (WGS) entry which is preliminary data.</text>
</comment>
<evidence type="ECO:0000256" key="2">
    <source>
        <dbReference type="ARBA" id="ARBA00022485"/>
    </source>
</evidence>
<dbReference type="EMBL" id="JBCGDC010000085">
    <property type="protein sequence ID" value="MFB6396267.1"/>
    <property type="molecule type" value="Genomic_DNA"/>
</dbReference>
<dbReference type="InterPro" id="IPR003451">
    <property type="entry name" value="LytB/IspH"/>
</dbReference>
<dbReference type="PANTHER" id="PTHR30426">
    <property type="entry name" value="4-HYDROXY-3-METHYLBUT-2-ENYL DIPHOSPHATE REDUCTASE"/>
    <property type="match status" value="1"/>
</dbReference>
<dbReference type="PANTHER" id="PTHR30426:SF0">
    <property type="entry name" value="4-HYDROXY-3-METHYLBUT-2-ENYL DIPHOSPHATE REDUCTASE"/>
    <property type="match status" value="1"/>
</dbReference>
<evidence type="ECO:0008006" key="9">
    <source>
        <dbReference type="Google" id="ProtNLM"/>
    </source>
</evidence>
<comment type="cofactor">
    <cofactor evidence="1">
        <name>[4Fe-4S] cluster</name>
        <dbReference type="ChEBI" id="CHEBI:49883"/>
    </cofactor>
</comment>
<evidence type="ECO:0000313" key="7">
    <source>
        <dbReference type="EMBL" id="MFB6396267.1"/>
    </source>
</evidence>
<proteinExistence type="predicted"/>
<sequence>MKRTRLTERLGAREQVAAGEVLVATAVDHPERGTVRCPAAPLIGGSLTRLGRTVRYGTLTITSPQPSTATVLATTYLDRHGAAWGIAAAVHPSDDELRQVVEEVLDRWSAVFRTRRLLTGATPPACAGVRRTLALVDRALTTSTGPVFMLNPPPEIEPLLDGTNPRDVRAVGDLTGVPTGSVVVVPAAGAHPDLPRSASARGLTLVDATCPFVAAARAEADSRVAEGDRVVVAGRAGYAAYPGITAGLPVPPRLVESEADVAALVLPESDPVSCVVQPGIAMSEVLPVVAALRGRVPTLRGSHPDDFCYEATDRSDLAHHLARHCDVVLICGAPDAEDTASLHRWVAGAGGEPVVLDAVEAIRPQWLVPGAVIGLLPSTSARPSLAQDVISALSGLGPLSVVRRLARSQADGDPPADPLTGDPRPSTAPARNPSGVPGEEGPRPRVPADRAAAPRQGRPAPGGFGRNPDAGSRPGTGATPERP</sequence>
<dbReference type="Pfam" id="PF02401">
    <property type="entry name" value="LYTB"/>
    <property type="match status" value="1"/>
</dbReference>
<dbReference type="RefSeq" id="WP_375735771.1">
    <property type="nucleotide sequence ID" value="NZ_JBCGDC010000085.1"/>
</dbReference>
<feature type="region of interest" description="Disordered" evidence="6">
    <location>
        <begin position="407"/>
        <end position="483"/>
    </location>
</feature>
<keyword evidence="3" id="KW-0479">Metal-binding</keyword>
<dbReference type="Gene3D" id="3.40.1010.20">
    <property type="entry name" value="4-hydroxy-3-methylbut-2-enyl diphosphate reductase, catalytic domain"/>
    <property type="match status" value="2"/>
</dbReference>
<evidence type="ECO:0000256" key="1">
    <source>
        <dbReference type="ARBA" id="ARBA00001966"/>
    </source>
</evidence>
<accession>A0ABV5CW82</accession>
<evidence type="ECO:0000256" key="3">
    <source>
        <dbReference type="ARBA" id="ARBA00022723"/>
    </source>
</evidence>
<organism evidence="7 8">
    <name type="scientific">Polymorphospora lycopeni</name>
    <dbReference type="NCBI Taxonomy" id="3140240"/>
    <lineage>
        <taxon>Bacteria</taxon>
        <taxon>Bacillati</taxon>
        <taxon>Actinomycetota</taxon>
        <taxon>Actinomycetes</taxon>
        <taxon>Micromonosporales</taxon>
        <taxon>Micromonosporaceae</taxon>
        <taxon>Polymorphospora</taxon>
    </lineage>
</organism>
<gene>
    <name evidence="7" type="ORF">AAFH96_24630</name>
</gene>
<evidence type="ECO:0000256" key="6">
    <source>
        <dbReference type="SAM" id="MobiDB-lite"/>
    </source>
</evidence>
<evidence type="ECO:0000256" key="5">
    <source>
        <dbReference type="ARBA" id="ARBA00023014"/>
    </source>
</evidence>
<keyword evidence="4" id="KW-0408">Iron</keyword>
<reference evidence="7 8" key="1">
    <citation type="submission" date="2024-04" db="EMBL/GenBank/DDBJ databases">
        <title>Polymorphospora sp. isolated from Baiyangdian Lake in Xiong'an New Area.</title>
        <authorList>
            <person name="Zhang X."/>
            <person name="Liu J."/>
        </authorList>
    </citation>
    <scope>NUCLEOTIDE SEQUENCE [LARGE SCALE GENOMIC DNA]</scope>
    <source>
        <strain evidence="7 8">2-325</strain>
    </source>
</reference>